<evidence type="ECO:0000313" key="1">
    <source>
        <dbReference type="EMBL" id="MFC3205421.1"/>
    </source>
</evidence>
<proteinExistence type="predicted"/>
<dbReference type="CDD" id="cd10548">
    <property type="entry name" value="cupin_CDO"/>
    <property type="match status" value="1"/>
</dbReference>
<protein>
    <recommendedName>
        <fullName evidence="3">Cysteine dioxygenase</fullName>
    </recommendedName>
</protein>
<dbReference type="InterPro" id="IPR011051">
    <property type="entry name" value="RmlC_Cupin_sf"/>
</dbReference>
<sequence>MAQNKVDAFMALATETIGRDGVSRSSLDKVLAELLSLAGQRETWSASVYPDPEPDERQARYLVHADDKTGYTLYLNVMRPGKLIPPHNHTTWACIAAVEGSEHNKLYERVDGGTGAGSARLNLIREVDIAPGNGVALMPNDIHSVEIRGASLIRHLHFYGRALESLSERLTFDIEAGTASVMGIGVKTRASKA</sequence>
<gene>
    <name evidence="1" type="ORF">ACFOHJ_04290</name>
</gene>
<reference evidence="2" key="1">
    <citation type="journal article" date="2019" name="Int. J. Syst. Evol. Microbiol.">
        <title>The Global Catalogue of Microorganisms (GCM) 10K type strain sequencing project: providing services to taxonomists for standard genome sequencing and annotation.</title>
        <authorList>
            <consortium name="The Broad Institute Genomics Platform"/>
            <consortium name="The Broad Institute Genome Sequencing Center for Infectious Disease"/>
            <person name="Wu L."/>
            <person name="Ma J."/>
        </authorList>
    </citation>
    <scope>NUCLEOTIDE SEQUENCE [LARGE SCALE GENOMIC DNA]</scope>
    <source>
        <strain evidence="2">KCTC 52165</strain>
    </source>
</reference>
<comment type="caution">
    <text evidence="1">The sequence shown here is derived from an EMBL/GenBank/DDBJ whole genome shotgun (WGS) entry which is preliminary data.</text>
</comment>
<keyword evidence="2" id="KW-1185">Reference proteome</keyword>
<dbReference type="SUPFAM" id="SSF51182">
    <property type="entry name" value="RmlC-like cupins"/>
    <property type="match status" value="1"/>
</dbReference>
<accession>A0ABV7K8V9</accession>
<evidence type="ECO:0008006" key="3">
    <source>
        <dbReference type="Google" id="ProtNLM"/>
    </source>
</evidence>
<name>A0ABV7K8V9_9HYPH</name>
<dbReference type="InterPro" id="IPR014710">
    <property type="entry name" value="RmlC-like_jellyroll"/>
</dbReference>
<evidence type="ECO:0000313" key="2">
    <source>
        <dbReference type="Proteomes" id="UP001595583"/>
    </source>
</evidence>
<dbReference type="Proteomes" id="UP001595583">
    <property type="component" value="Unassembled WGS sequence"/>
</dbReference>
<dbReference type="Gene3D" id="2.60.120.10">
    <property type="entry name" value="Jelly Rolls"/>
    <property type="match status" value="1"/>
</dbReference>
<dbReference type="EMBL" id="JBHRTK010000004">
    <property type="protein sequence ID" value="MFC3205421.1"/>
    <property type="molecule type" value="Genomic_DNA"/>
</dbReference>
<organism evidence="1 2">
    <name type="scientific">Aquamicrobium soli</name>
    <dbReference type="NCBI Taxonomy" id="1811518"/>
    <lineage>
        <taxon>Bacteria</taxon>
        <taxon>Pseudomonadati</taxon>
        <taxon>Pseudomonadota</taxon>
        <taxon>Alphaproteobacteria</taxon>
        <taxon>Hyphomicrobiales</taxon>
        <taxon>Phyllobacteriaceae</taxon>
        <taxon>Aquamicrobium</taxon>
    </lineage>
</organism>
<dbReference type="RefSeq" id="WP_378218874.1">
    <property type="nucleotide sequence ID" value="NZ_JBHRTK010000004.1"/>
</dbReference>